<evidence type="ECO:0000256" key="5">
    <source>
        <dbReference type="ARBA" id="ARBA00022729"/>
    </source>
</evidence>
<dbReference type="InterPro" id="IPR006129">
    <property type="entry name" value="AdhesinB"/>
</dbReference>
<sequence length="313" mass="33906">MIVLRLLAICALALAVASPAHAQSGAQQKLRVIASFSILGDIVAQVGGERIELVTLVPAMGDAHVFQPTPSDARAVATADVLVANGLNFEPWLDRLVAASGFRGRRIVAAEGIAPLALRSAHDHDHKHDKPAKSGGRIDDPHLWHDLTRMQTYIDTIAKGLAAADPAHAEAYRTRGAAYAAELRALDAWAASEIGQLSKEQRKVITQHDAFGYLAARYQIVFMAPQGVTTEAEASAEAVGRLIRQIKREKVQALFFENIANPRLIEQIAREAKVKVGGRLYSDALSPPGGEADSFAKMYRLNITRLVEAMKRD</sequence>
<dbReference type="InterPro" id="IPR050492">
    <property type="entry name" value="Bact_metal-bind_prot9"/>
</dbReference>
<gene>
    <name evidence="9" type="ORF">FNB15_00805</name>
</gene>
<evidence type="ECO:0000313" key="10">
    <source>
        <dbReference type="Proteomes" id="UP000317496"/>
    </source>
</evidence>
<keyword evidence="3 6" id="KW-0813">Transport</keyword>
<dbReference type="PANTHER" id="PTHR42953">
    <property type="entry name" value="HIGH-AFFINITY ZINC UPTAKE SYSTEM PROTEIN ZNUA-RELATED"/>
    <property type="match status" value="1"/>
</dbReference>
<evidence type="ECO:0000256" key="1">
    <source>
        <dbReference type="ARBA" id="ARBA00004196"/>
    </source>
</evidence>
<evidence type="ECO:0000256" key="4">
    <source>
        <dbReference type="ARBA" id="ARBA00022723"/>
    </source>
</evidence>
<organism evidence="9 10">
    <name type="scientific">Ferrovibrio terrae</name>
    <dbReference type="NCBI Taxonomy" id="2594003"/>
    <lineage>
        <taxon>Bacteria</taxon>
        <taxon>Pseudomonadati</taxon>
        <taxon>Pseudomonadota</taxon>
        <taxon>Alphaproteobacteria</taxon>
        <taxon>Rhodospirillales</taxon>
        <taxon>Rhodospirillaceae</taxon>
        <taxon>Ferrovibrio</taxon>
    </lineage>
</organism>
<comment type="subcellular location">
    <subcellularLocation>
        <location evidence="1">Cell envelope</location>
    </subcellularLocation>
</comment>
<dbReference type="GO" id="GO:0030313">
    <property type="term" value="C:cell envelope"/>
    <property type="evidence" value="ECO:0007669"/>
    <property type="project" value="UniProtKB-SubCell"/>
</dbReference>
<dbReference type="PRINTS" id="PR00691">
    <property type="entry name" value="ADHESINB"/>
</dbReference>
<dbReference type="GO" id="GO:0007155">
    <property type="term" value="P:cell adhesion"/>
    <property type="evidence" value="ECO:0007669"/>
    <property type="project" value="InterPro"/>
</dbReference>
<dbReference type="SUPFAM" id="SSF53807">
    <property type="entry name" value="Helical backbone' metal receptor"/>
    <property type="match status" value="1"/>
</dbReference>
<dbReference type="EMBL" id="CP041636">
    <property type="protein sequence ID" value="QDO95907.1"/>
    <property type="molecule type" value="Genomic_DNA"/>
</dbReference>
<evidence type="ECO:0000256" key="2">
    <source>
        <dbReference type="ARBA" id="ARBA00011028"/>
    </source>
</evidence>
<dbReference type="OrthoDB" id="9793396at2"/>
<keyword evidence="5 8" id="KW-0732">Signal</keyword>
<dbReference type="InterPro" id="IPR006128">
    <property type="entry name" value="Lipoprotein_PsaA-like"/>
</dbReference>
<dbReference type="PRINTS" id="PR00690">
    <property type="entry name" value="ADHESNFAMILY"/>
</dbReference>
<name>A0A516GWK1_9PROT</name>
<feature type="signal peptide" evidence="8">
    <location>
        <begin position="1"/>
        <end position="22"/>
    </location>
</feature>
<dbReference type="KEGG" id="fer:FNB15_00805"/>
<evidence type="ECO:0000256" key="3">
    <source>
        <dbReference type="ARBA" id="ARBA00022448"/>
    </source>
</evidence>
<proteinExistence type="inferred from homology"/>
<keyword evidence="10" id="KW-1185">Reference proteome</keyword>
<evidence type="ECO:0000313" key="9">
    <source>
        <dbReference type="EMBL" id="QDO95907.1"/>
    </source>
</evidence>
<feature type="region of interest" description="Disordered" evidence="7">
    <location>
        <begin position="121"/>
        <end position="140"/>
    </location>
</feature>
<accession>A0A516GWK1</accession>
<reference evidence="9 10" key="1">
    <citation type="submission" date="2019-07" db="EMBL/GenBank/DDBJ databases">
        <title>Genome sequencing for Ferrovibrio sp. K5.</title>
        <authorList>
            <person name="Park S.-J."/>
        </authorList>
    </citation>
    <scope>NUCLEOTIDE SEQUENCE [LARGE SCALE GENOMIC DNA]</scope>
    <source>
        <strain evidence="9 10">K5</strain>
    </source>
</reference>
<keyword evidence="4" id="KW-0479">Metal-binding</keyword>
<dbReference type="InterPro" id="IPR006127">
    <property type="entry name" value="ZnuA-like"/>
</dbReference>
<protein>
    <submittedName>
        <fullName evidence="9">Metal ABC transporter substrate-binding protein</fullName>
    </submittedName>
</protein>
<evidence type="ECO:0000256" key="8">
    <source>
        <dbReference type="SAM" id="SignalP"/>
    </source>
</evidence>
<evidence type="ECO:0000256" key="6">
    <source>
        <dbReference type="RuleBase" id="RU003512"/>
    </source>
</evidence>
<dbReference type="PANTHER" id="PTHR42953:SF1">
    <property type="entry name" value="METAL-BINDING PROTEIN HI_0362-RELATED"/>
    <property type="match status" value="1"/>
</dbReference>
<evidence type="ECO:0000256" key="7">
    <source>
        <dbReference type="SAM" id="MobiDB-lite"/>
    </source>
</evidence>
<dbReference type="GO" id="GO:0030001">
    <property type="term" value="P:metal ion transport"/>
    <property type="evidence" value="ECO:0007669"/>
    <property type="project" value="InterPro"/>
</dbReference>
<dbReference type="AlphaFoldDB" id="A0A516GWK1"/>
<dbReference type="Proteomes" id="UP000317496">
    <property type="component" value="Chromosome"/>
</dbReference>
<dbReference type="Gene3D" id="3.40.50.1980">
    <property type="entry name" value="Nitrogenase molybdenum iron protein domain"/>
    <property type="match status" value="2"/>
</dbReference>
<dbReference type="Pfam" id="PF01297">
    <property type="entry name" value="ZnuA"/>
    <property type="match status" value="1"/>
</dbReference>
<feature type="chain" id="PRO_5021760081" evidence="8">
    <location>
        <begin position="23"/>
        <end position="313"/>
    </location>
</feature>
<dbReference type="GO" id="GO:0046872">
    <property type="term" value="F:metal ion binding"/>
    <property type="evidence" value="ECO:0007669"/>
    <property type="project" value="UniProtKB-KW"/>
</dbReference>
<comment type="similarity">
    <text evidence="2 6">Belongs to the bacterial solute-binding protein 9 family.</text>
</comment>